<gene>
    <name evidence="1" type="ORF">C8N31_107239</name>
</gene>
<dbReference type="InterPro" id="IPR046734">
    <property type="entry name" value="DUF6626"/>
</dbReference>
<sequence>MTLLESTYRQLHNAGLVHCAEAFSSTYLNKSKNWYAYQKHTRRDYSIDAAVQCLRSIRDQQQTLELTQAQRHALSTAELDLLAHLNAQHCVADVC</sequence>
<dbReference type="Pfam" id="PF20331">
    <property type="entry name" value="DUF6626"/>
    <property type="match status" value="1"/>
</dbReference>
<dbReference type="Proteomes" id="UP000244092">
    <property type="component" value="Unassembled WGS sequence"/>
</dbReference>
<reference evidence="1 2" key="1">
    <citation type="submission" date="2018-04" db="EMBL/GenBank/DDBJ databases">
        <title>Genomic Encyclopedia of Archaeal and Bacterial Type Strains, Phase II (KMG-II): from individual species to whole genera.</title>
        <authorList>
            <person name="Goeker M."/>
        </authorList>
    </citation>
    <scope>NUCLEOTIDE SEQUENCE [LARGE SCALE GENOMIC DNA]</scope>
    <source>
        <strain evidence="1 2">DSM 12244</strain>
    </source>
</reference>
<dbReference type="AlphaFoldDB" id="A0A2T6CDE9"/>
<accession>A0A2T6CDE9</accession>
<evidence type="ECO:0000313" key="1">
    <source>
        <dbReference type="EMBL" id="PTX73536.1"/>
    </source>
</evidence>
<protein>
    <submittedName>
        <fullName evidence="1">Uncharacterized protein</fullName>
    </submittedName>
</protein>
<name>A0A2T6CDE9_9RHOB</name>
<dbReference type="RefSeq" id="WP_107992380.1">
    <property type="nucleotide sequence ID" value="NZ_QBKU01000007.1"/>
</dbReference>
<comment type="caution">
    <text evidence="1">The sequence shown here is derived from an EMBL/GenBank/DDBJ whole genome shotgun (WGS) entry which is preliminary data.</text>
</comment>
<evidence type="ECO:0000313" key="2">
    <source>
        <dbReference type="Proteomes" id="UP000244092"/>
    </source>
</evidence>
<proteinExistence type="predicted"/>
<dbReference type="EMBL" id="QBKU01000007">
    <property type="protein sequence ID" value="PTX73536.1"/>
    <property type="molecule type" value="Genomic_DNA"/>
</dbReference>
<organism evidence="1 2">
    <name type="scientific">Sulfitobacter mediterraneus</name>
    <dbReference type="NCBI Taxonomy" id="83219"/>
    <lineage>
        <taxon>Bacteria</taxon>
        <taxon>Pseudomonadati</taxon>
        <taxon>Pseudomonadota</taxon>
        <taxon>Alphaproteobacteria</taxon>
        <taxon>Rhodobacterales</taxon>
        <taxon>Roseobacteraceae</taxon>
        <taxon>Sulfitobacter</taxon>
    </lineage>
</organism>